<evidence type="ECO:0000259" key="1">
    <source>
        <dbReference type="Pfam" id="PF04015"/>
    </source>
</evidence>
<evidence type="ECO:0000313" key="2">
    <source>
        <dbReference type="EMBL" id="HJA78592.1"/>
    </source>
</evidence>
<dbReference type="Proteomes" id="UP000823821">
    <property type="component" value="Unassembled WGS sequence"/>
</dbReference>
<protein>
    <submittedName>
        <fullName evidence="2">DUF362 domain-containing protein</fullName>
    </submittedName>
</protein>
<sequence>MSDAMSDVSPCRASGPEVVLSRPVLALERCACYAGVPSLLPELLDACAGEGPLAGLRGKRVLLKPNLVTARPLACSEPVVVAAACRWLLDQGARVRVADSPGFGTAQAVARKTGLDEALAPLGLRVEALDRPCALRLDTGVSFPVSRVALESDVILSVARVKAHAQMRLTLSVKNLFGCVSGLRKAIIHTRQGQEPDFFADCLAALWAALPPSAGLLDGVTAMHVTGPGNGQPLALGLLGASSSCVALDEAFCALLGCAAEAVPLAAALERRGVPDCLANGCRPRFVRLRPEEVPATDFRVPAHLLHTSFRPWRLLKSCLRRFWLSFKR</sequence>
<organism evidence="2 3">
    <name type="scientific">Candidatus Desulfovibrio intestinavium</name>
    <dbReference type="NCBI Taxonomy" id="2838534"/>
    <lineage>
        <taxon>Bacteria</taxon>
        <taxon>Pseudomonadati</taxon>
        <taxon>Thermodesulfobacteriota</taxon>
        <taxon>Desulfovibrionia</taxon>
        <taxon>Desulfovibrionales</taxon>
        <taxon>Desulfovibrionaceae</taxon>
        <taxon>Desulfovibrio</taxon>
    </lineage>
</organism>
<evidence type="ECO:0000313" key="3">
    <source>
        <dbReference type="Proteomes" id="UP000823821"/>
    </source>
</evidence>
<reference evidence="2" key="1">
    <citation type="journal article" date="2021" name="PeerJ">
        <title>Extensive microbial diversity within the chicken gut microbiome revealed by metagenomics and culture.</title>
        <authorList>
            <person name="Gilroy R."/>
            <person name="Ravi A."/>
            <person name="Getino M."/>
            <person name="Pursley I."/>
            <person name="Horton D.L."/>
            <person name="Alikhan N.F."/>
            <person name="Baker D."/>
            <person name="Gharbi K."/>
            <person name="Hall N."/>
            <person name="Watson M."/>
            <person name="Adriaenssens E.M."/>
            <person name="Foster-Nyarko E."/>
            <person name="Jarju S."/>
            <person name="Secka A."/>
            <person name="Antonio M."/>
            <person name="Oren A."/>
            <person name="Chaudhuri R.R."/>
            <person name="La Ragione R."/>
            <person name="Hildebrand F."/>
            <person name="Pallen M.J."/>
        </authorList>
    </citation>
    <scope>NUCLEOTIDE SEQUENCE</scope>
    <source>
        <strain evidence="2">5032</strain>
    </source>
</reference>
<feature type="domain" description="DUF362" evidence="1">
    <location>
        <begin position="61"/>
        <end position="253"/>
    </location>
</feature>
<gene>
    <name evidence="2" type="ORF">H9784_03325</name>
</gene>
<proteinExistence type="predicted"/>
<name>A0A9D2HLY3_9BACT</name>
<reference evidence="2" key="2">
    <citation type="submission" date="2021-04" db="EMBL/GenBank/DDBJ databases">
        <authorList>
            <person name="Gilroy R."/>
        </authorList>
    </citation>
    <scope>NUCLEOTIDE SEQUENCE</scope>
    <source>
        <strain evidence="2">5032</strain>
    </source>
</reference>
<comment type="caution">
    <text evidence="2">The sequence shown here is derived from an EMBL/GenBank/DDBJ whole genome shotgun (WGS) entry which is preliminary data.</text>
</comment>
<dbReference type="EMBL" id="DWZD01000019">
    <property type="protein sequence ID" value="HJA78592.1"/>
    <property type="molecule type" value="Genomic_DNA"/>
</dbReference>
<dbReference type="Pfam" id="PF04015">
    <property type="entry name" value="DUF362"/>
    <property type="match status" value="1"/>
</dbReference>
<accession>A0A9D2HLY3</accession>
<dbReference type="InterPro" id="IPR007160">
    <property type="entry name" value="DUF362"/>
</dbReference>
<dbReference type="AlphaFoldDB" id="A0A9D2HLY3"/>